<protein>
    <submittedName>
        <fullName evidence="1">5053_t:CDS:1</fullName>
    </submittedName>
</protein>
<dbReference type="AlphaFoldDB" id="A0A9N9I752"/>
<dbReference type="EMBL" id="CAJVPQ010010694">
    <property type="protein sequence ID" value="CAG8723729.1"/>
    <property type="molecule type" value="Genomic_DNA"/>
</dbReference>
<proteinExistence type="predicted"/>
<comment type="caution">
    <text evidence="1">The sequence shown here is derived from an EMBL/GenBank/DDBJ whole genome shotgun (WGS) entry which is preliminary data.</text>
</comment>
<keyword evidence="2" id="KW-1185">Reference proteome</keyword>
<reference evidence="1" key="1">
    <citation type="submission" date="2021-06" db="EMBL/GenBank/DDBJ databases">
        <authorList>
            <person name="Kallberg Y."/>
            <person name="Tangrot J."/>
            <person name="Rosling A."/>
        </authorList>
    </citation>
    <scope>NUCLEOTIDE SEQUENCE</scope>
    <source>
        <strain evidence="1">UK204</strain>
    </source>
</reference>
<accession>A0A9N9I752</accession>
<name>A0A9N9I752_9GLOM</name>
<evidence type="ECO:0000313" key="2">
    <source>
        <dbReference type="Proteomes" id="UP000789570"/>
    </source>
</evidence>
<feature type="non-terminal residue" evidence="1">
    <location>
        <position position="1"/>
    </location>
</feature>
<dbReference type="Proteomes" id="UP000789570">
    <property type="component" value="Unassembled WGS sequence"/>
</dbReference>
<organism evidence="1 2">
    <name type="scientific">Funneliformis caledonium</name>
    <dbReference type="NCBI Taxonomy" id="1117310"/>
    <lineage>
        <taxon>Eukaryota</taxon>
        <taxon>Fungi</taxon>
        <taxon>Fungi incertae sedis</taxon>
        <taxon>Mucoromycota</taxon>
        <taxon>Glomeromycotina</taxon>
        <taxon>Glomeromycetes</taxon>
        <taxon>Glomerales</taxon>
        <taxon>Glomeraceae</taxon>
        <taxon>Funneliformis</taxon>
    </lineage>
</organism>
<sequence length="46" mass="4872">KAENVGIRSLEITGVSIESITGLVCLCKKEEVSKLVLRGLGIDSVN</sequence>
<evidence type="ECO:0000313" key="1">
    <source>
        <dbReference type="EMBL" id="CAG8723729.1"/>
    </source>
</evidence>
<gene>
    <name evidence="1" type="ORF">FCALED_LOCUS14538</name>
</gene>